<proteinExistence type="predicted"/>
<organism evidence="8 9">
    <name type="scientific">Celerinatantimonas yamalensis</name>
    <dbReference type="NCBI Taxonomy" id="559956"/>
    <lineage>
        <taxon>Bacteria</taxon>
        <taxon>Pseudomonadati</taxon>
        <taxon>Pseudomonadota</taxon>
        <taxon>Gammaproteobacteria</taxon>
        <taxon>Celerinatantimonadaceae</taxon>
        <taxon>Celerinatantimonas</taxon>
    </lineage>
</organism>
<evidence type="ECO:0000313" key="8">
    <source>
        <dbReference type="EMBL" id="MFM2486278.1"/>
    </source>
</evidence>
<dbReference type="Pfam" id="PF01068">
    <property type="entry name" value="DNA_ligase_A_M"/>
    <property type="match status" value="1"/>
</dbReference>
<dbReference type="GO" id="GO:0003910">
    <property type="term" value="F:DNA ligase (ATP) activity"/>
    <property type="evidence" value="ECO:0007669"/>
    <property type="project" value="UniProtKB-EC"/>
</dbReference>
<dbReference type="SUPFAM" id="SSF56091">
    <property type="entry name" value="DNA ligase/mRNA capping enzyme, catalytic domain"/>
    <property type="match status" value="1"/>
</dbReference>
<dbReference type="PROSITE" id="PS50160">
    <property type="entry name" value="DNA_LIGASE_A3"/>
    <property type="match status" value="1"/>
</dbReference>
<dbReference type="CDD" id="cd07896">
    <property type="entry name" value="Adenylation_kDNA_ligase_like"/>
    <property type="match status" value="1"/>
</dbReference>
<dbReference type="InterPro" id="IPR012310">
    <property type="entry name" value="DNA_ligase_ATP-dep_cent"/>
</dbReference>
<protein>
    <submittedName>
        <fullName evidence="8">DNA ligase</fullName>
        <ecNumber evidence="8">6.5.1.1</ecNumber>
    </submittedName>
</protein>
<name>A0ABW9GAQ6_9GAMM</name>
<dbReference type="CDD" id="cd08041">
    <property type="entry name" value="OBF_kDNA_ligase_like"/>
    <property type="match status" value="1"/>
</dbReference>
<dbReference type="Pfam" id="PF14743">
    <property type="entry name" value="DNA_ligase_OB_2"/>
    <property type="match status" value="1"/>
</dbReference>
<dbReference type="Gene3D" id="3.30.1490.70">
    <property type="match status" value="1"/>
</dbReference>
<evidence type="ECO:0000313" key="9">
    <source>
        <dbReference type="Proteomes" id="UP001629953"/>
    </source>
</evidence>
<keyword evidence="9" id="KW-1185">Reference proteome</keyword>
<sequence>MRTSSILIPSLISVLPSFVYAQPIQVQLAMNYQHQNVSHYLVSEKYDGVRAYWDGQQLWTRHGRLIRAPKAFTANFPSQPLDGELWIDYHHFSDIEGLLEQQHTTKAQWQAVHYMVFDLPSIKAPFSSRYRRLEKLLTTTDGPIHLVKQEQVDDQTALKAKLTQVVQHGGEGLVLHRKSSLYLPGRSGHLLKYKPYEDAEATVIGYRPGQGKYQGMVGALTVRTHDGKTFAVGSGLDDELRAHPPKIGSQITFRYNGLTKYDKPRFPRFLRIYHAL</sequence>
<comment type="cofactor">
    <cofactor evidence="1">
        <name>a divalent metal cation</name>
        <dbReference type="ChEBI" id="CHEBI:60240"/>
    </cofactor>
</comment>
<dbReference type="Proteomes" id="UP001629953">
    <property type="component" value="Unassembled WGS sequence"/>
</dbReference>
<comment type="caution">
    <text evidence="8">The sequence shown here is derived from an EMBL/GenBank/DDBJ whole genome shotgun (WGS) entry which is preliminary data.</text>
</comment>
<reference evidence="8 9" key="1">
    <citation type="journal article" date="2013" name="Int. J. Syst. Evol. Microbiol.">
        <title>Celerinatantimonas yamalensis sp. nov., a cold-adapted diazotrophic bacterium from a cold permafrost brine.</title>
        <authorList>
            <person name="Shcherbakova V."/>
            <person name="Chuvilskaya N."/>
            <person name="Rivkina E."/>
            <person name="Demidov N."/>
            <person name="Uchaeva V."/>
            <person name="Suetin S."/>
            <person name="Suzina N."/>
            <person name="Gilichinsky D."/>
        </authorList>
    </citation>
    <scope>NUCLEOTIDE SEQUENCE [LARGE SCALE GENOMIC DNA]</scope>
    <source>
        <strain evidence="8 9">C7</strain>
    </source>
</reference>
<dbReference type="EMBL" id="JBEQCT010000007">
    <property type="protein sequence ID" value="MFM2486278.1"/>
    <property type="molecule type" value="Genomic_DNA"/>
</dbReference>
<accession>A0ABW9GAQ6</accession>
<dbReference type="SUPFAM" id="SSF50249">
    <property type="entry name" value="Nucleic acid-binding proteins"/>
    <property type="match status" value="1"/>
</dbReference>
<dbReference type="NCBIfam" id="NF006592">
    <property type="entry name" value="PRK09125.1"/>
    <property type="match status" value="1"/>
</dbReference>
<keyword evidence="4" id="KW-0227">DNA damage</keyword>
<evidence type="ECO:0000256" key="5">
    <source>
        <dbReference type="ARBA" id="ARBA00023204"/>
    </source>
</evidence>
<keyword evidence="3" id="KW-0235">DNA replication</keyword>
<gene>
    <name evidence="8" type="ORF">ABUE30_14610</name>
</gene>
<dbReference type="EC" id="6.5.1.1" evidence="8"/>
<dbReference type="InterPro" id="IPR050326">
    <property type="entry name" value="NAD_dep_DNA_ligaseB"/>
</dbReference>
<dbReference type="Gene3D" id="2.40.50.140">
    <property type="entry name" value="Nucleic acid-binding proteins"/>
    <property type="match status" value="1"/>
</dbReference>
<dbReference type="Gene3D" id="3.30.470.30">
    <property type="entry name" value="DNA ligase/mRNA capping enzyme"/>
    <property type="match status" value="1"/>
</dbReference>
<keyword evidence="5" id="KW-0234">DNA repair</keyword>
<evidence type="ECO:0000256" key="1">
    <source>
        <dbReference type="ARBA" id="ARBA00001968"/>
    </source>
</evidence>
<evidence type="ECO:0000256" key="3">
    <source>
        <dbReference type="ARBA" id="ARBA00022705"/>
    </source>
</evidence>
<dbReference type="InterPro" id="IPR012340">
    <property type="entry name" value="NA-bd_OB-fold"/>
</dbReference>
<evidence type="ECO:0000256" key="6">
    <source>
        <dbReference type="ARBA" id="ARBA00034003"/>
    </source>
</evidence>
<comment type="catalytic activity">
    <reaction evidence="6">
        <text>ATP + (deoxyribonucleotide)n-3'-hydroxyl + 5'-phospho-(deoxyribonucleotide)m = (deoxyribonucleotide)n+m + AMP + diphosphate.</text>
        <dbReference type="EC" id="6.5.1.1"/>
    </reaction>
</comment>
<keyword evidence="2 8" id="KW-0436">Ligase</keyword>
<evidence type="ECO:0000259" key="7">
    <source>
        <dbReference type="PROSITE" id="PS50160"/>
    </source>
</evidence>
<feature type="domain" description="ATP-dependent DNA ligase family profile" evidence="7">
    <location>
        <begin position="122"/>
        <end position="226"/>
    </location>
</feature>
<dbReference type="PANTHER" id="PTHR47810:SF1">
    <property type="entry name" value="DNA LIGASE B"/>
    <property type="match status" value="1"/>
</dbReference>
<dbReference type="RefSeq" id="WP_408624562.1">
    <property type="nucleotide sequence ID" value="NZ_JBEQCT010000007.1"/>
</dbReference>
<evidence type="ECO:0000256" key="4">
    <source>
        <dbReference type="ARBA" id="ARBA00022763"/>
    </source>
</evidence>
<dbReference type="InterPro" id="IPR029319">
    <property type="entry name" value="DNA_ligase_OB"/>
</dbReference>
<dbReference type="PANTHER" id="PTHR47810">
    <property type="entry name" value="DNA LIGASE"/>
    <property type="match status" value="1"/>
</dbReference>
<evidence type="ECO:0000256" key="2">
    <source>
        <dbReference type="ARBA" id="ARBA00022598"/>
    </source>
</evidence>